<evidence type="ECO:0000313" key="1">
    <source>
        <dbReference type="EMBL" id="DAD95465.1"/>
    </source>
</evidence>
<accession>A0A8S5NL99</accession>
<reference evidence="1" key="1">
    <citation type="journal article" date="2021" name="Proc. Natl. Acad. Sci. U.S.A.">
        <title>A Catalog of Tens of Thousands of Viruses from Human Metagenomes Reveals Hidden Associations with Chronic Diseases.</title>
        <authorList>
            <person name="Tisza M.J."/>
            <person name="Buck C.B."/>
        </authorList>
    </citation>
    <scope>NUCLEOTIDE SEQUENCE</scope>
    <source>
        <strain evidence="1">CtY1p61</strain>
    </source>
</reference>
<organism evidence="1">
    <name type="scientific">Siphoviridae sp. ctY1p61</name>
    <dbReference type="NCBI Taxonomy" id="2826373"/>
    <lineage>
        <taxon>Viruses</taxon>
        <taxon>Duplodnaviria</taxon>
        <taxon>Heunggongvirae</taxon>
        <taxon>Uroviricota</taxon>
        <taxon>Caudoviricetes</taxon>
    </lineage>
</organism>
<sequence length="34" mass="3677">MPRICASVHFPFSGKRKQSHCGDAKAAARAITSF</sequence>
<proteinExistence type="predicted"/>
<protein>
    <submittedName>
        <fullName evidence="1">Uncharacterized protein</fullName>
    </submittedName>
</protein>
<dbReference type="EMBL" id="BK015192">
    <property type="protein sequence ID" value="DAD95465.1"/>
    <property type="molecule type" value="Genomic_DNA"/>
</dbReference>
<name>A0A8S5NL99_9CAUD</name>